<protein>
    <submittedName>
        <fullName evidence="2">HTH-type transcriptional regulator / antitoxin HigA</fullName>
    </submittedName>
</protein>
<accession>A0A1G5WFQ5</accession>
<dbReference type="GO" id="GO:0006355">
    <property type="term" value="P:regulation of DNA-templated transcription"/>
    <property type="evidence" value="ECO:0007669"/>
    <property type="project" value="InterPro"/>
</dbReference>
<sequence>MELSVIKTEEEYENLLDWIDNQFDKKVDPNSTIGKKLEVALVLIKNYEDQFYPIPSPDPIEAIKLKMEELGLKNQDFVGKIGSKGYVSSILNKRKPLTLEMAKIFHKELKIPADILLS</sequence>
<dbReference type="EMBL" id="FMXE01000006">
    <property type="protein sequence ID" value="SDA56035.1"/>
    <property type="molecule type" value="Genomic_DNA"/>
</dbReference>
<dbReference type="PROSITE" id="PS50943">
    <property type="entry name" value="HTH_CROC1"/>
    <property type="match status" value="1"/>
</dbReference>
<dbReference type="Gene3D" id="1.10.260.40">
    <property type="entry name" value="lambda repressor-like DNA-binding domains"/>
    <property type="match status" value="1"/>
</dbReference>
<dbReference type="AlphaFoldDB" id="A0A1G5WFQ5"/>
<dbReference type="GO" id="GO:0001046">
    <property type="term" value="F:core promoter sequence-specific DNA binding"/>
    <property type="evidence" value="ECO:0007669"/>
    <property type="project" value="TreeGrafter"/>
</dbReference>
<reference evidence="3" key="1">
    <citation type="submission" date="2016-10" db="EMBL/GenBank/DDBJ databases">
        <authorList>
            <person name="Varghese N."/>
            <person name="Submissions S."/>
        </authorList>
    </citation>
    <scope>NUCLEOTIDE SEQUENCE [LARGE SCALE GENOMIC DNA]</scope>
    <source>
        <strain evidence="3">DSM 22703</strain>
    </source>
</reference>
<dbReference type="OrthoDB" id="9796786at2"/>
<feature type="domain" description="HTH cro/C1-type" evidence="1">
    <location>
        <begin position="63"/>
        <end position="116"/>
    </location>
</feature>
<gene>
    <name evidence="2" type="ORF">SAMN03080617_01043</name>
</gene>
<dbReference type="SUPFAM" id="SSF47413">
    <property type="entry name" value="lambda repressor-like DNA-binding domains"/>
    <property type="match status" value="1"/>
</dbReference>
<dbReference type="InterPro" id="IPR010982">
    <property type="entry name" value="Lambda_DNA-bd_dom_sf"/>
</dbReference>
<dbReference type="Proteomes" id="UP000198756">
    <property type="component" value="Unassembled WGS sequence"/>
</dbReference>
<dbReference type="STRING" id="279824.SAMN03080617_01043"/>
<organism evidence="2 3">
    <name type="scientific">Algoriphagus alkaliphilus</name>
    <dbReference type="NCBI Taxonomy" id="279824"/>
    <lineage>
        <taxon>Bacteria</taxon>
        <taxon>Pseudomonadati</taxon>
        <taxon>Bacteroidota</taxon>
        <taxon>Cytophagia</taxon>
        <taxon>Cytophagales</taxon>
        <taxon>Cyclobacteriaceae</taxon>
        <taxon>Algoriphagus</taxon>
    </lineage>
</organism>
<proteinExistence type="predicted"/>
<name>A0A1G5WFQ5_9BACT</name>
<evidence type="ECO:0000259" key="1">
    <source>
        <dbReference type="PROSITE" id="PS50943"/>
    </source>
</evidence>
<evidence type="ECO:0000313" key="3">
    <source>
        <dbReference type="Proteomes" id="UP000198756"/>
    </source>
</evidence>
<keyword evidence="3" id="KW-1185">Reference proteome</keyword>
<evidence type="ECO:0000313" key="2">
    <source>
        <dbReference type="EMBL" id="SDA56035.1"/>
    </source>
</evidence>
<dbReference type="RefSeq" id="WP_092728887.1">
    <property type="nucleotide sequence ID" value="NZ_FMXE01000006.1"/>
</dbReference>
<dbReference type="InterPro" id="IPR001387">
    <property type="entry name" value="Cro/C1-type_HTH"/>
</dbReference>
<dbReference type="InterPro" id="IPR039060">
    <property type="entry name" value="Antitox_HigA"/>
</dbReference>
<dbReference type="PANTHER" id="PTHR40455">
    <property type="entry name" value="ANTITOXIN HIGA"/>
    <property type="match status" value="1"/>
</dbReference>
<dbReference type="PANTHER" id="PTHR40455:SF1">
    <property type="entry name" value="ANTITOXIN HIGA"/>
    <property type="match status" value="1"/>
</dbReference>